<evidence type="ECO:0000256" key="8">
    <source>
        <dbReference type="SAM" id="SignalP"/>
    </source>
</evidence>
<comment type="subcellular location">
    <subcellularLocation>
        <location evidence="1">Membrane</location>
    </subcellularLocation>
</comment>
<dbReference type="SUPFAM" id="SSF56112">
    <property type="entry name" value="Protein kinase-like (PK-like)"/>
    <property type="match status" value="1"/>
</dbReference>
<evidence type="ECO:0000256" key="4">
    <source>
        <dbReference type="ARBA" id="ARBA00022737"/>
    </source>
</evidence>
<evidence type="ECO:0000256" key="5">
    <source>
        <dbReference type="ARBA" id="ARBA00022989"/>
    </source>
</evidence>
<accession>A0ABQ5BNW8</accession>
<reference evidence="10" key="1">
    <citation type="journal article" date="2022" name="Int. J. Mol. Sci.">
        <title>Draft Genome of Tanacetum Coccineum: Genomic Comparison of Closely Related Tanacetum-Family Plants.</title>
        <authorList>
            <person name="Yamashiro T."/>
            <person name="Shiraishi A."/>
            <person name="Nakayama K."/>
            <person name="Satake H."/>
        </authorList>
    </citation>
    <scope>NUCLEOTIDE SEQUENCE</scope>
</reference>
<dbReference type="Gene3D" id="3.30.200.20">
    <property type="entry name" value="Phosphorylase Kinase, domain 1"/>
    <property type="match status" value="1"/>
</dbReference>
<evidence type="ECO:0000313" key="11">
    <source>
        <dbReference type="Proteomes" id="UP001151760"/>
    </source>
</evidence>
<dbReference type="InterPro" id="IPR013210">
    <property type="entry name" value="LRR_N_plant-typ"/>
</dbReference>
<keyword evidence="6 7" id="KW-0472">Membrane</keyword>
<dbReference type="Pfam" id="PF08263">
    <property type="entry name" value="LRRNT_2"/>
    <property type="match status" value="1"/>
</dbReference>
<dbReference type="Pfam" id="PF00560">
    <property type="entry name" value="LRR_1"/>
    <property type="match status" value="2"/>
</dbReference>
<dbReference type="SUPFAM" id="SSF52058">
    <property type="entry name" value="L domain-like"/>
    <property type="match status" value="2"/>
</dbReference>
<evidence type="ECO:0000256" key="7">
    <source>
        <dbReference type="SAM" id="Phobius"/>
    </source>
</evidence>
<dbReference type="Gene3D" id="3.80.10.10">
    <property type="entry name" value="Ribonuclease Inhibitor"/>
    <property type="match status" value="3"/>
</dbReference>
<dbReference type="PANTHER" id="PTHR27008">
    <property type="entry name" value="OS04G0122200 PROTEIN"/>
    <property type="match status" value="1"/>
</dbReference>
<keyword evidence="3 7" id="KW-0812">Transmembrane</keyword>
<dbReference type="InterPro" id="IPR001611">
    <property type="entry name" value="Leu-rich_rpt"/>
</dbReference>
<proteinExistence type="predicted"/>
<dbReference type="InterPro" id="IPR011009">
    <property type="entry name" value="Kinase-like_dom_sf"/>
</dbReference>
<dbReference type="Pfam" id="PF07714">
    <property type="entry name" value="PK_Tyr_Ser-Thr"/>
    <property type="match status" value="2"/>
</dbReference>
<dbReference type="Proteomes" id="UP001151760">
    <property type="component" value="Unassembled WGS sequence"/>
</dbReference>
<sequence length="813" mass="89843">MIFSSSSSLISFLFYGLAITCLTSVAVSASYGGNETDYHALLSFKSTITQDPYQVLTTWNHSSHFCEWSGISCGKRHKRVIALRLYSKGFEGSLSPHIGNLSFLRHLSLGNNSFQGTVPHELGRLSRLRRLYLDVNKFSGVIPANLSGCSNLEMLWLGENKLAGSIPKEISLCSKLSVLVISSNNLTGGIPPFLGNITSMEVFAAVRNPLGGSIPDTLGHWKTLREFYSGSCNLYGSIPHSIFNLSLLFNFSLPNNHLTGSLPSEIGNLPNLEILHHNNFSGKLTIDFSKLRDINNIRLHNNNFHGHGEADDMMFIDSLKNCTRLVEFNLGACESYRSASDINSSNKLEDLIPSSLGNYLSQNNLSGSIPSEIKGLKMLSELYLSYNNLSGTVTSSLGECIGLTVLNLSGNIFQGIIPSSFISLRGLEVLDISQNNLSGRIPQFLDKWVSLEFLNLSFNDFEGEVPVFGVFANASAFSVIGNNRLCGGLVTLELPKCKEKGSKKKRFPFFILAVIVVATMFLIVLCCVYLLYKKKHNSQSSQSSGNERFLKVSYNELLKATDGFSTENLIGEGGVYKGIIDSDDDKFVAVKVLHLQNRAAHKSFLAECEAWRNIRHRNLLIITSCSSVDFQRNDFKALVYEYMPNGSVHDWLHSSANTLKLNLLQRPSNILLDDDMVAYVGDFGLARLLGTDLNQNSSTGVKGTIGYAPPEYGIRSEMTCSGDVYSFGILLLELMTGKKPTDDMFNEGLSIHKFASMALPDHVTDVIKIGVSCSVDSPPQRMKIEIVVNELQRIIPSWHCEVECNCNKEQCMW</sequence>
<keyword evidence="2" id="KW-0433">Leucine-rich repeat</keyword>
<dbReference type="PROSITE" id="PS50011">
    <property type="entry name" value="PROTEIN_KINASE_DOM"/>
    <property type="match status" value="1"/>
</dbReference>
<dbReference type="InterPro" id="IPR032675">
    <property type="entry name" value="LRR_dom_sf"/>
</dbReference>
<feature type="signal peptide" evidence="8">
    <location>
        <begin position="1"/>
        <end position="28"/>
    </location>
</feature>
<dbReference type="InterPro" id="IPR000719">
    <property type="entry name" value="Prot_kinase_dom"/>
</dbReference>
<keyword evidence="11" id="KW-1185">Reference proteome</keyword>
<dbReference type="InterPro" id="IPR051809">
    <property type="entry name" value="Plant_receptor-like_S/T_kinase"/>
</dbReference>
<name>A0ABQ5BNW8_9ASTR</name>
<feature type="chain" id="PRO_5046182529" evidence="8">
    <location>
        <begin position="29"/>
        <end position="813"/>
    </location>
</feature>
<dbReference type="InterPro" id="IPR001245">
    <property type="entry name" value="Ser-Thr/Tyr_kinase_cat_dom"/>
</dbReference>
<reference evidence="10" key="2">
    <citation type="submission" date="2022-01" db="EMBL/GenBank/DDBJ databases">
        <authorList>
            <person name="Yamashiro T."/>
            <person name="Shiraishi A."/>
            <person name="Satake H."/>
            <person name="Nakayama K."/>
        </authorList>
    </citation>
    <scope>NUCLEOTIDE SEQUENCE</scope>
</reference>
<protein>
    <submittedName>
        <fullName evidence="10">Kinase-like domain-containing protein</fullName>
    </submittedName>
</protein>
<evidence type="ECO:0000256" key="3">
    <source>
        <dbReference type="ARBA" id="ARBA00022692"/>
    </source>
</evidence>
<dbReference type="PANTHER" id="PTHR27008:SF596">
    <property type="entry name" value="OS02G0215500 PROTEIN"/>
    <property type="match status" value="1"/>
</dbReference>
<feature type="domain" description="Protein kinase" evidence="9">
    <location>
        <begin position="564"/>
        <end position="795"/>
    </location>
</feature>
<keyword evidence="4" id="KW-0677">Repeat</keyword>
<gene>
    <name evidence="10" type="ORF">Tco_0875242</name>
</gene>
<feature type="transmembrane region" description="Helical" evidence="7">
    <location>
        <begin position="507"/>
        <end position="532"/>
    </location>
</feature>
<evidence type="ECO:0000259" key="9">
    <source>
        <dbReference type="PROSITE" id="PS50011"/>
    </source>
</evidence>
<dbReference type="Gene3D" id="1.10.510.10">
    <property type="entry name" value="Transferase(Phosphotransferase) domain 1"/>
    <property type="match status" value="1"/>
</dbReference>
<organism evidence="10 11">
    <name type="scientific">Tanacetum coccineum</name>
    <dbReference type="NCBI Taxonomy" id="301880"/>
    <lineage>
        <taxon>Eukaryota</taxon>
        <taxon>Viridiplantae</taxon>
        <taxon>Streptophyta</taxon>
        <taxon>Embryophyta</taxon>
        <taxon>Tracheophyta</taxon>
        <taxon>Spermatophyta</taxon>
        <taxon>Magnoliopsida</taxon>
        <taxon>eudicotyledons</taxon>
        <taxon>Gunneridae</taxon>
        <taxon>Pentapetalae</taxon>
        <taxon>asterids</taxon>
        <taxon>campanulids</taxon>
        <taxon>Asterales</taxon>
        <taxon>Asteraceae</taxon>
        <taxon>Asteroideae</taxon>
        <taxon>Anthemideae</taxon>
        <taxon>Anthemidinae</taxon>
        <taxon>Tanacetum</taxon>
    </lineage>
</organism>
<comment type="caution">
    <text evidence="10">The sequence shown here is derived from an EMBL/GenBank/DDBJ whole genome shotgun (WGS) entry which is preliminary data.</text>
</comment>
<evidence type="ECO:0000256" key="2">
    <source>
        <dbReference type="ARBA" id="ARBA00022614"/>
    </source>
</evidence>
<evidence type="ECO:0000313" key="10">
    <source>
        <dbReference type="EMBL" id="GJT16536.1"/>
    </source>
</evidence>
<evidence type="ECO:0000256" key="1">
    <source>
        <dbReference type="ARBA" id="ARBA00004370"/>
    </source>
</evidence>
<evidence type="ECO:0000256" key="6">
    <source>
        <dbReference type="ARBA" id="ARBA00023136"/>
    </source>
</evidence>
<dbReference type="Pfam" id="PF13855">
    <property type="entry name" value="LRR_8"/>
    <property type="match status" value="2"/>
</dbReference>
<keyword evidence="8" id="KW-0732">Signal</keyword>
<dbReference type="EMBL" id="BQNB010013482">
    <property type="protein sequence ID" value="GJT16536.1"/>
    <property type="molecule type" value="Genomic_DNA"/>
</dbReference>
<keyword evidence="5 7" id="KW-1133">Transmembrane helix</keyword>